<dbReference type="Gene3D" id="3.40.50.1820">
    <property type="entry name" value="alpha/beta hydrolase"/>
    <property type="match status" value="1"/>
</dbReference>
<keyword evidence="1" id="KW-0449">Lipoprotein</keyword>
<dbReference type="SUPFAM" id="SSF53474">
    <property type="entry name" value="alpha/beta-Hydrolases"/>
    <property type="match status" value="1"/>
</dbReference>
<reference evidence="1 2" key="1">
    <citation type="journal article" date="2013" name="Mar. Genomics">
        <title>Expression of sulfatases in Rhodopirellula baltica and the diversity of sulfatases in the genus Rhodopirellula.</title>
        <authorList>
            <person name="Wegner C.E."/>
            <person name="Richter-Heitmann T."/>
            <person name="Klindworth A."/>
            <person name="Klockow C."/>
            <person name="Richter M."/>
            <person name="Achstetter T."/>
            <person name="Glockner F.O."/>
            <person name="Harder J."/>
        </authorList>
    </citation>
    <scope>NUCLEOTIDE SEQUENCE [LARGE SCALE GENOMIC DNA]</scope>
    <source>
        <strain evidence="1 2">SH28</strain>
    </source>
</reference>
<gene>
    <name evidence="1" type="ORF">RBSH_06034</name>
</gene>
<dbReference type="Pfam" id="PF05990">
    <property type="entry name" value="DUF900"/>
    <property type="match status" value="1"/>
</dbReference>
<feature type="non-terminal residue" evidence="1">
    <location>
        <position position="126"/>
    </location>
</feature>
<dbReference type="Proteomes" id="UP000007993">
    <property type="component" value="Unassembled WGS sequence"/>
</dbReference>
<name>K5CX87_RHOBT</name>
<dbReference type="PANTHER" id="PTHR36513:SF1">
    <property type="entry name" value="TRANSMEMBRANE PROTEIN"/>
    <property type="match status" value="1"/>
</dbReference>
<comment type="caution">
    <text evidence="1">The sequence shown here is derived from an EMBL/GenBank/DDBJ whole genome shotgun (WGS) entry which is preliminary data.</text>
</comment>
<dbReference type="AlphaFoldDB" id="K5CX87"/>
<dbReference type="EMBL" id="AMCW01000173">
    <property type="protein sequence ID" value="EKJ98721.1"/>
    <property type="molecule type" value="Genomic_DNA"/>
</dbReference>
<proteinExistence type="predicted"/>
<dbReference type="InterPro" id="IPR029058">
    <property type="entry name" value="AB_hydrolase_fold"/>
</dbReference>
<organism evidence="1 2">
    <name type="scientific">Rhodopirellula baltica SH28</name>
    <dbReference type="NCBI Taxonomy" id="993517"/>
    <lineage>
        <taxon>Bacteria</taxon>
        <taxon>Pseudomonadati</taxon>
        <taxon>Planctomycetota</taxon>
        <taxon>Planctomycetia</taxon>
        <taxon>Pirellulales</taxon>
        <taxon>Pirellulaceae</taxon>
        <taxon>Rhodopirellula</taxon>
    </lineage>
</organism>
<accession>K5CX87</accession>
<evidence type="ECO:0000313" key="1">
    <source>
        <dbReference type="EMBL" id="EKJ98721.1"/>
    </source>
</evidence>
<evidence type="ECO:0000313" key="2">
    <source>
        <dbReference type="Proteomes" id="UP000007993"/>
    </source>
</evidence>
<dbReference type="InterPro" id="IPR010297">
    <property type="entry name" value="DUF900_hydrolase"/>
</dbReference>
<dbReference type="PANTHER" id="PTHR36513">
    <property type="entry name" value="ABC TRANSMEMBRANE TYPE-1 DOMAIN-CONTAINING PROTEIN"/>
    <property type="match status" value="1"/>
</dbReference>
<sequence>MNADEIQLFAKNLIDKFASEKHNLLFIHGFKNTFEDAALRAAQLGVDLKIRGATFLYSWASRGNLKGYSADEATIEASVPFCLEFVLKILSSFPDVPLHVIAHSMGNRLAVRTFEKLAAMDKIPGT</sequence>
<protein>
    <submittedName>
        <fullName evidence="1">Lipoprotein</fullName>
    </submittedName>
</protein>